<dbReference type="EMBL" id="MBFS01001470">
    <property type="protein sequence ID" value="PVV00972.1"/>
    <property type="molecule type" value="Genomic_DNA"/>
</dbReference>
<accession>A0A2T9Z8U2</accession>
<dbReference type="STRING" id="133381.A0A2T9Z8U2"/>
<reference evidence="2 3" key="1">
    <citation type="journal article" date="2018" name="MBio">
        <title>Comparative Genomics Reveals the Core Gene Toolbox for the Fungus-Insect Symbiosis.</title>
        <authorList>
            <person name="Wang Y."/>
            <person name="Stata M."/>
            <person name="Wang W."/>
            <person name="Stajich J.E."/>
            <person name="White M.M."/>
            <person name="Moncalvo J.M."/>
        </authorList>
    </citation>
    <scope>NUCLEOTIDE SEQUENCE [LARGE SCALE GENOMIC DNA]</scope>
    <source>
        <strain evidence="2 3">SC-DP-2</strain>
    </source>
</reference>
<evidence type="ECO:0000313" key="3">
    <source>
        <dbReference type="Proteomes" id="UP000245609"/>
    </source>
</evidence>
<feature type="region of interest" description="Disordered" evidence="1">
    <location>
        <begin position="1996"/>
        <end position="2025"/>
    </location>
</feature>
<evidence type="ECO:0000313" key="2">
    <source>
        <dbReference type="EMBL" id="PVV00972.1"/>
    </source>
</evidence>
<comment type="caution">
    <text evidence="2">The sequence shown here is derived from an EMBL/GenBank/DDBJ whole genome shotgun (WGS) entry which is preliminary data.</text>
</comment>
<protein>
    <submittedName>
        <fullName evidence="2">Uncharacterized protein</fullName>
    </submittedName>
</protein>
<gene>
    <name evidence="2" type="ORF">BB560_004626</name>
</gene>
<feature type="compositionally biased region" description="Basic and acidic residues" evidence="1">
    <location>
        <begin position="1996"/>
        <end position="2007"/>
    </location>
</feature>
<evidence type="ECO:0000256" key="1">
    <source>
        <dbReference type="SAM" id="MobiDB-lite"/>
    </source>
</evidence>
<sequence>MNSCSSPSSTFFELQANLYQNQEELNILDSLFSWENSISSSNCYDPSFFVQHLLNPNTYAKFSKIYHEPHLYNLNISSEDFPAYFCNFLASKFIAYAIHIDELTGRLDFSISILRSAIDSLSNLHSTLSFSQNSSANSILLLKDALHKLNLFKNILFLFNNASQKFSPFPKFPLFESQNARAILDLCFSSTCLNSSSSSFLSQILPNANSLTKYIISALKDDPNFSLHFLKPLLTNISIFISNSVSLSKSLPLQLAEKALSECSSAWNFWTSYITQICRLFLDDCFYFVGNTNTFIIFNKGDLFEACETFQTSSLNTYQSDSIQLQSSFCDFILLPGVCITINLYSSSSSKLSITSLLNIERLLAKYSEKLLLQLPDCPKVSNSTLLKNQLQKANFLLNDYTFNNNYTCSYEIDLSDLSQTVCTLLNHIKFYLILNEFELNPSSFSWFLLIDFKENGHKNLLIRLCNSFTPKITIHDLDISDRSILWSNFYNQVLQLWDNGHGLLSSLSEDEITSQVYKAILLSKDIELAKLCLEPQTTQLGSSSNLDATLADIPFIIPFSVGKSIILQVSQEISNNSNSGNIESPDIVNAISYLALIKGSPEYARENKFLEAVHLLWSLSSSEFYDFQKLRDNITSSALKLSVPSVDIPSAVNNHIVPIKVRTANSIPNLIDEVLSLNPLAYKKQRLVREAAQLLGYIPTESLNNSPLITTDADQDGTQKQSSLSLGVGIAKMGKIILETAQGHSPAFNLSKGARPKSIETIEEAHIISLMLKHAVKNKDFDSAYEFVKQLEKIPDIISHDEDLLDYIWHQIIYFETSLEQNDARVSEVAALALKICPKTGLSKSVETWKSVHKESVKKRKSESTSSFGYNKSPKCLALNKEWWFSTSLDILSNADRLNPLNMIGFNRGNLISSQSPPNILSSRSLSKDNSQGEALLGDKGVFDQNYGQISNIPQKINRPRITLTKEHMRTTDVIIIEQAFGNIQFDSISESDFNYRLGLLDEFLNFRFSFEENRHLYAKKKKLDEYILSIITSSQKLCASICSLVKSTLGSVSFLNVSLCKALQDEAKLGTGASTTSEPIKGSLADFCGFASKVFEFSGDTKTSKQLVKRLNMLNSFDSVISINQQNQLYQRLGNNNITIGGFFTSLLGLRHVYLFEYKGDFVLNFVSNFITFPNYLQFLKNLDTLAPVFESEIINDMSSPASISVASQPLFQKTVYVYFFEVYGKDIGNTDEFSSALVEMIFTQSSNDLAFLLFEEILFGGMTSKTFVSLETKYNAISLFFSASKNSKTSYLESIFGSLHNAIFLKIQWILTLYEISRLYDPYKFRHVSYEKWIVPLEPFVLVSQSNSHLLINKNIEPSVSYGYQTDQKQSYKANDFWNWIHPIPEISYSFIPQLIAEKESMYFVFSVITNISEFLARSGTGIVLDVLKIFQNAFDLANLTEDQGAFLAFYDNFLFEYSDLLHTDPYISSIPELSAVTFSDAIAVDRNHMFKKLISDTHEFLSKLFVKTVTNESESISSACKLKICELLTFKYANFIRIEALDEGLIEKFRVTFFELCSQNYFHDFASKGYSEDNIEILVEVFISLLKNESLISASEGAENGTSNIQSIKLLELVVGQSLINTEKLGVLLSQPVQTDSSIRSVYFDLLGILIKNNFQKQAYLFGTYMLSLNLNLSEEFYFPEKFALKTSFLKPEGSADIYKDDPGLYLETLSTFLLYSFCDFYSRDSLYLLYQSDYFFSFLQNFFAQNYEINESSFSTRKYHSIPSKYLLMVLGVLVYGGLSLEKDMAAKFLSEIIKVSTNFPEILFSVMDFCFQMITDYGLSHDSTIYECFNEILIQLNDPGSFDTNFNTELLDSFFDNNSAFESLHIDFTLENVFSSVLFCLYNFGQSDLFDRYFQDWARIKSPNKDIKALNQRSFTFDKVVLFFTTNGFGPELAELISSLTKPALFKETEMNQDIEIPKRSLVSDISYEQPDINETVPVVNLGISQDPKDDNEHIAKEPPIHDYQNSFEYDKDEDPAEPKIEDNWASEHTNALGLIVQNDTDDSIVLNKDKEIDPFEAFGTGLEEIEIEQPEVQYPETVVSLPAFKDDINNLELPASSINELANVSDQNIVNKTIEHDEKDENVSKIYSESISTDKALVNDSFKHKQIPNLSYDIQNLDDDDFINLGDGWGDLDDEISPILDNSDFFTHQSYLQTVEEVSSQPDNFILEAPSKTEIETNMVKQSDGISDFALEEKQHSLNTSSKSFQTQIWAILNVERGKHSKNPLKKVPAFIHRIQYFS</sequence>
<organism evidence="2 3">
    <name type="scientific">Smittium megazygosporum</name>
    <dbReference type="NCBI Taxonomy" id="133381"/>
    <lineage>
        <taxon>Eukaryota</taxon>
        <taxon>Fungi</taxon>
        <taxon>Fungi incertae sedis</taxon>
        <taxon>Zoopagomycota</taxon>
        <taxon>Kickxellomycotina</taxon>
        <taxon>Harpellomycetes</taxon>
        <taxon>Harpellales</taxon>
        <taxon>Legeriomycetaceae</taxon>
        <taxon>Smittium</taxon>
    </lineage>
</organism>
<keyword evidence="3" id="KW-1185">Reference proteome</keyword>
<proteinExistence type="predicted"/>
<name>A0A2T9Z8U2_9FUNG</name>
<dbReference type="OrthoDB" id="27490at2759"/>
<dbReference type="Proteomes" id="UP000245609">
    <property type="component" value="Unassembled WGS sequence"/>
</dbReference>